<dbReference type="GO" id="GO:0070041">
    <property type="term" value="F:rRNA (uridine-C5-)-methyltransferase activity"/>
    <property type="evidence" value="ECO:0007669"/>
    <property type="project" value="TreeGrafter"/>
</dbReference>
<keyword evidence="3 4" id="KW-0949">S-adenosyl-L-methionine</keyword>
<feature type="binding site" evidence="4">
    <location>
        <position position="414"/>
    </location>
    <ligand>
        <name>S-adenosyl-L-methionine</name>
        <dbReference type="ChEBI" id="CHEBI:59789"/>
    </ligand>
</feature>
<dbReference type="PATRIC" id="fig|1115809.3.peg.1137"/>
<dbReference type="Pfam" id="PF01938">
    <property type="entry name" value="TRAM"/>
    <property type="match status" value="1"/>
</dbReference>
<evidence type="ECO:0000256" key="3">
    <source>
        <dbReference type="ARBA" id="ARBA00022691"/>
    </source>
</evidence>
<evidence type="ECO:0000256" key="1">
    <source>
        <dbReference type="ARBA" id="ARBA00022603"/>
    </source>
</evidence>
<feature type="domain" description="TRAM" evidence="6">
    <location>
        <begin position="4"/>
        <end position="63"/>
    </location>
</feature>
<dbReference type="InterPro" id="IPR029063">
    <property type="entry name" value="SAM-dependent_MTases_sf"/>
</dbReference>
<dbReference type="Proteomes" id="UP000016648">
    <property type="component" value="Unassembled WGS sequence"/>
</dbReference>
<name>U2QL38_9BACT</name>
<dbReference type="GO" id="GO:0070475">
    <property type="term" value="P:rRNA base methylation"/>
    <property type="evidence" value="ECO:0007669"/>
    <property type="project" value="TreeGrafter"/>
</dbReference>
<dbReference type="RefSeq" id="WP_021589445.1">
    <property type="nucleotide sequence ID" value="NZ_AWEY01000018.1"/>
</dbReference>
<evidence type="ECO:0000256" key="2">
    <source>
        <dbReference type="ARBA" id="ARBA00022679"/>
    </source>
</evidence>
<dbReference type="InterPro" id="IPR010280">
    <property type="entry name" value="U5_MeTrfase_fam"/>
</dbReference>
<dbReference type="InterPro" id="IPR002792">
    <property type="entry name" value="TRAM_dom"/>
</dbReference>
<dbReference type="PROSITE" id="PS01231">
    <property type="entry name" value="TRMA_2"/>
    <property type="match status" value="1"/>
</dbReference>
<keyword evidence="2 4" id="KW-0808">Transferase</keyword>
<evidence type="ECO:0000313" key="7">
    <source>
        <dbReference type="EMBL" id="ERK39512.1"/>
    </source>
</evidence>
<dbReference type="Pfam" id="PF05958">
    <property type="entry name" value="tRNA_U5-meth_tr"/>
    <property type="match status" value="1"/>
</dbReference>
<proteinExistence type="inferred from homology"/>
<accession>U2QL38</accession>
<feature type="binding site" evidence="4">
    <location>
        <position position="344"/>
    </location>
    <ligand>
        <name>S-adenosyl-L-methionine</name>
        <dbReference type="ChEBI" id="CHEBI:59789"/>
    </ligand>
</feature>
<organism evidence="7 8">
    <name type="scientific">Segatella baroniae F0067</name>
    <dbReference type="NCBI Taxonomy" id="1115809"/>
    <lineage>
        <taxon>Bacteria</taxon>
        <taxon>Pseudomonadati</taxon>
        <taxon>Bacteroidota</taxon>
        <taxon>Bacteroidia</taxon>
        <taxon>Bacteroidales</taxon>
        <taxon>Prevotellaceae</taxon>
        <taxon>Segatella</taxon>
    </lineage>
</organism>
<dbReference type="PROSITE" id="PS51687">
    <property type="entry name" value="SAM_MT_RNA_M5U"/>
    <property type="match status" value="1"/>
</dbReference>
<dbReference type="FunFam" id="3.40.50.150:FF:000009">
    <property type="entry name" value="23S rRNA (Uracil(1939)-C(5))-methyltransferase RlmD"/>
    <property type="match status" value="1"/>
</dbReference>
<gene>
    <name evidence="7" type="ORF">HMPREF9135_2038</name>
</gene>
<feature type="active site" evidence="5">
    <location>
        <position position="441"/>
    </location>
</feature>
<evidence type="ECO:0000256" key="4">
    <source>
        <dbReference type="PROSITE-ProRule" id="PRU01024"/>
    </source>
</evidence>
<feature type="binding site" evidence="4">
    <location>
        <position position="365"/>
    </location>
    <ligand>
        <name>S-adenosyl-L-methionine</name>
        <dbReference type="ChEBI" id="CHEBI:59789"/>
    </ligand>
</feature>
<feature type="binding site" evidence="4">
    <location>
        <position position="315"/>
    </location>
    <ligand>
        <name>S-adenosyl-L-methionine</name>
        <dbReference type="ChEBI" id="CHEBI:59789"/>
    </ligand>
</feature>
<dbReference type="NCBIfam" id="TIGR00479">
    <property type="entry name" value="rumA"/>
    <property type="match status" value="1"/>
</dbReference>
<protein>
    <submittedName>
        <fullName evidence="7">Putative 23S rRNA (Uracil-5-)-methyltransferase RumA</fullName>
    </submittedName>
</protein>
<evidence type="ECO:0000259" key="6">
    <source>
        <dbReference type="PROSITE" id="PS50926"/>
    </source>
</evidence>
<dbReference type="Gene3D" id="3.40.50.150">
    <property type="entry name" value="Vaccinia Virus protein VP39"/>
    <property type="match status" value="1"/>
</dbReference>
<comment type="similarity">
    <text evidence="4">Belongs to the class I-like SAM-binding methyltransferase superfamily. RNA M5U methyltransferase family.</text>
</comment>
<keyword evidence="8" id="KW-1185">Reference proteome</keyword>
<evidence type="ECO:0000313" key="8">
    <source>
        <dbReference type="Proteomes" id="UP000016648"/>
    </source>
</evidence>
<dbReference type="EMBL" id="AWEY01000018">
    <property type="protein sequence ID" value="ERK39512.1"/>
    <property type="molecule type" value="Genomic_DNA"/>
</dbReference>
<dbReference type="PANTHER" id="PTHR11061:SF30">
    <property type="entry name" value="TRNA (URACIL(54)-C(5))-METHYLTRANSFERASE"/>
    <property type="match status" value="1"/>
</dbReference>
<comment type="caution">
    <text evidence="7">The sequence shown here is derived from an EMBL/GenBank/DDBJ whole genome shotgun (WGS) entry which is preliminary data.</text>
</comment>
<dbReference type="Gene3D" id="2.40.50.1070">
    <property type="match status" value="1"/>
</dbReference>
<dbReference type="PROSITE" id="PS50926">
    <property type="entry name" value="TRAM"/>
    <property type="match status" value="1"/>
</dbReference>
<dbReference type="PANTHER" id="PTHR11061">
    <property type="entry name" value="RNA M5U METHYLTRANSFERASE"/>
    <property type="match status" value="1"/>
</dbReference>
<dbReference type="InterPro" id="IPR012340">
    <property type="entry name" value="NA-bd_OB-fold"/>
</dbReference>
<sequence>MTRKKKPFPILEDIEITDIAAEGKSLARVDDMVVFVPYAVPGDIVDLQILKKKHHYCEASVVKYKKFSEKRATPPCEHFGICGGCAWQILPYEEQLKAKQQQVKDQLTRIAKVELPEINPILGSVKQFEYRNKIEFGCSNKRWFTRGELDNMPPKSDEGPQLRADASANNAIGFHIRGAFDKIYPIHKCHLMEDLHNEIRNFIDETANQMHMSFYDIRAQHGMLRDIMIRNSNTGEWMVLIQFHYDTPEDIQAGQALLEQVATRFPQISSLLYVDNQKGNDTFNDLEIQTYRGKDFIYEEMEELRFKVGVKSFYQTNTEQAYRLYSVARDFASLTGDELVYDLYTGTGTIANFVAKEAKQVIGIEYVEDAIEDAKVNSQINQISNTLFYAGDMKNILTSDFVAEHGRPDVIITDPPRAGMHPDVVSVILNAEPQRIVYVSCNPATQARDLAQLDQKYSVRKVQPVDMFPHTPHVENVVLLVKK</sequence>
<reference evidence="7 8" key="1">
    <citation type="submission" date="2013-08" db="EMBL/GenBank/DDBJ databases">
        <authorList>
            <person name="Durkin A.S."/>
            <person name="Haft D.R."/>
            <person name="McCorrison J."/>
            <person name="Torralba M."/>
            <person name="Gillis M."/>
            <person name="Haft D.H."/>
            <person name="Methe B."/>
            <person name="Sutton G."/>
            <person name="Nelson K.E."/>
        </authorList>
    </citation>
    <scope>NUCLEOTIDE SEQUENCE [LARGE SCALE GENOMIC DNA]</scope>
    <source>
        <strain evidence="7 8">F0067</strain>
    </source>
</reference>
<dbReference type="CDD" id="cd02440">
    <property type="entry name" value="AdoMet_MTases"/>
    <property type="match status" value="1"/>
</dbReference>
<dbReference type="InterPro" id="IPR030391">
    <property type="entry name" value="MeTrfase_TrmA_CS"/>
</dbReference>
<feature type="active site" description="Nucleophile" evidence="4">
    <location>
        <position position="441"/>
    </location>
</feature>
<dbReference type="AlphaFoldDB" id="U2QL38"/>
<dbReference type="InterPro" id="IPR030390">
    <property type="entry name" value="MeTrfase_TrmA_AS"/>
</dbReference>
<evidence type="ECO:0000256" key="5">
    <source>
        <dbReference type="PROSITE-ProRule" id="PRU10015"/>
    </source>
</evidence>
<keyword evidence="1 4" id="KW-0489">Methyltransferase</keyword>
<dbReference type="SUPFAM" id="SSF50249">
    <property type="entry name" value="Nucleic acid-binding proteins"/>
    <property type="match status" value="1"/>
</dbReference>
<dbReference type="SUPFAM" id="SSF53335">
    <property type="entry name" value="S-adenosyl-L-methionine-dependent methyltransferases"/>
    <property type="match status" value="1"/>
</dbReference>
<dbReference type="Gene3D" id="2.40.50.140">
    <property type="entry name" value="Nucleic acid-binding proteins"/>
    <property type="match status" value="1"/>
</dbReference>
<dbReference type="PROSITE" id="PS01230">
    <property type="entry name" value="TRMA_1"/>
    <property type="match status" value="1"/>
</dbReference>